<dbReference type="STRING" id="1317125.SAMN05444128_1455"/>
<protein>
    <submittedName>
        <fullName evidence="1">Uncharacterized protein</fullName>
    </submittedName>
</protein>
<accession>A0A1R3X2C4</accession>
<evidence type="ECO:0000313" key="1">
    <source>
        <dbReference type="EMBL" id="SIT84840.1"/>
    </source>
</evidence>
<name>A0A1R3X2C4_9BACT</name>
<gene>
    <name evidence="1" type="ORF">SAMN05444128_1455</name>
</gene>
<dbReference type="EMBL" id="FTPP01000001">
    <property type="protein sequence ID" value="SIT84840.1"/>
    <property type="molecule type" value="Genomic_DNA"/>
</dbReference>
<evidence type="ECO:0000313" key="2">
    <source>
        <dbReference type="Proteomes" id="UP000187181"/>
    </source>
</evidence>
<dbReference type="AlphaFoldDB" id="A0A1R3X2C4"/>
<organism evidence="1 2">
    <name type="scientific">Pontibacter indicus</name>
    <dbReference type="NCBI Taxonomy" id="1317125"/>
    <lineage>
        <taxon>Bacteria</taxon>
        <taxon>Pseudomonadati</taxon>
        <taxon>Bacteroidota</taxon>
        <taxon>Cytophagia</taxon>
        <taxon>Cytophagales</taxon>
        <taxon>Hymenobacteraceae</taxon>
        <taxon>Pontibacter</taxon>
    </lineage>
</organism>
<reference evidence="2" key="1">
    <citation type="submission" date="2017-01" db="EMBL/GenBank/DDBJ databases">
        <authorList>
            <person name="Varghese N."/>
            <person name="Submissions S."/>
        </authorList>
    </citation>
    <scope>NUCLEOTIDE SEQUENCE [LARGE SCALE GENOMIC DNA]</scope>
    <source>
        <strain evidence="2">LP100</strain>
    </source>
</reference>
<dbReference type="PROSITE" id="PS51257">
    <property type="entry name" value="PROKAR_LIPOPROTEIN"/>
    <property type="match status" value="1"/>
</dbReference>
<sequence length="322" mass="36825">MKTNYLLYLAAVLLLACGEQQVKDPDVAAEKPIETSVQLTEEEIDTLRQKCEAYYAGLHVHDSVRIAYLDKVLADRKSKLTENNRRFLTQLKQDFTTSTPKQPRLTIEQALFPVFRIPDQPLGIIGQRIPDMDKPEEFTDLSAEAALLQKWVGPDWANNNGTRLVHYPELLESVYPAGKPQVYLYTTKTTRKSRIKELGFYQSECSDYFHYTFDAQSLQEGDELLFASRLPLDLTYENNPAFDSWYKSNLLPECADCPSSHDQAKTVAKLTGTENLYFMYADAFPDNQELHTPLRALVAQGDDGKWLYLWYSDIDNFGCSCL</sequence>
<keyword evidence="2" id="KW-1185">Reference proteome</keyword>
<dbReference type="RefSeq" id="WP_076667010.1">
    <property type="nucleotide sequence ID" value="NZ_FTPP01000001.1"/>
</dbReference>
<proteinExistence type="predicted"/>
<dbReference type="OrthoDB" id="847437at2"/>
<dbReference type="Proteomes" id="UP000187181">
    <property type="component" value="Unassembled WGS sequence"/>
</dbReference>